<protein>
    <recommendedName>
        <fullName evidence="2">UspA domain-containing protein</fullName>
    </recommendedName>
</protein>
<evidence type="ECO:0000313" key="4">
    <source>
        <dbReference type="Proteomes" id="UP000076715"/>
    </source>
</evidence>
<reference evidence="3 4" key="1">
    <citation type="submission" date="2016-01" db="EMBL/GenBank/DDBJ databases">
        <title>The draft genome sequence of Aquimarina sp. RZW4-3-2.</title>
        <authorList>
            <person name="Wang Y."/>
        </authorList>
    </citation>
    <scope>NUCLEOTIDE SEQUENCE [LARGE SCALE GENOMIC DNA]</scope>
    <source>
        <strain evidence="3 4">RZW4-3-2</strain>
    </source>
</reference>
<dbReference type="Gene3D" id="3.40.50.12370">
    <property type="match status" value="1"/>
</dbReference>
<dbReference type="STRING" id="1642818.AWE51_10270"/>
<dbReference type="PANTHER" id="PTHR46268">
    <property type="entry name" value="STRESS RESPONSE PROTEIN NHAX"/>
    <property type="match status" value="1"/>
</dbReference>
<dbReference type="InterPro" id="IPR006016">
    <property type="entry name" value="UspA"/>
</dbReference>
<evidence type="ECO:0000256" key="1">
    <source>
        <dbReference type="ARBA" id="ARBA00008791"/>
    </source>
</evidence>
<dbReference type="PANTHER" id="PTHR46268:SF6">
    <property type="entry name" value="UNIVERSAL STRESS PROTEIN UP12"/>
    <property type="match status" value="1"/>
</dbReference>
<keyword evidence="4" id="KW-1185">Reference proteome</keyword>
<dbReference type="SUPFAM" id="SSF52402">
    <property type="entry name" value="Adenine nucleotide alpha hydrolases-like"/>
    <property type="match status" value="2"/>
</dbReference>
<dbReference type="OrthoDB" id="9788959at2"/>
<dbReference type="RefSeq" id="WP_066316232.1">
    <property type="nucleotide sequence ID" value="NZ_LQRT01000024.1"/>
</dbReference>
<evidence type="ECO:0000313" key="3">
    <source>
        <dbReference type="EMBL" id="KZS40016.1"/>
    </source>
</evidence>
<evidence type="ECO:0000259" key="2">
    <source>
        <dbReference type="Pfam" id="PF00582"/>
    </source>
</evidence>
<proteinExistence type="inferred from homology"/>
<dbReference type="Pfam" id="PF00582">
    <property type="entry name" value="Usp"/>
    <property type="match status" value="1"/>
</dbReference>
<comment type="caution">
    <text evidence="3">The sequence shown here is derived from an EMBL/GenBank/DDBJ whole genome shotgun (WGS) entry which is preliminary data.</text>
</comment>
<dbReference type="PRINTS" id="PR01438">
    <property type="entry name" value="UNVRSLSTRESS"/>
</dbReference>
<gene>
    <name evidence="3" type="ORF">AWE51_10270</name>
</gene>
<dbReference type="Proteomes" id="UP000076715">
    <property type="component" value="Unassembled WGS sequence"/>
</dbReference>
<organism evidence="3 4">
    <name type="scientific">Aquimarina aggregata</name>
    <dbReference type="NCBI Taxonomy" id="1642818"/>
    <lineage>
        <taxon>Bacteria</taxon>
        <taxon>Pseudomonadati</taxon>
        <taxon>Bacteroidota</taxon>
        <taxon>Flavobacteriia</taxon>
        <taxon>Flavobacteriales</taxon>
        <taxon>Flavobacteriaceae</taxon>
        <taxon>Aquimarina</taxon>
    </lineage>
</organism>
<name>A0A162F9S6_9FLAO</name>
<sequence length="279" mass="31908">MKNILLPTDFSENAKNAIDYAMHFFKHELCTFYILNVQKASHYTSDDLMVAPANTSIHQSVISDAKKKLDILIKKLQEQHPQENYTFKSITDYDTFTDAIKQAVRSKNIDLIMMGTNGATGANEIVFGSNTLNVIRKIDCPVIAIPQGYQFKELKTVLYTIDYNDYFNQDGIEPLLDTVQKHKASLRILKIKEDETVTIADFDDKKHMKEFFKGINHTFHSIINVPTALAIASFIQIMNVDMTAMFIQRETFLDRFFNGSETSKISYGTRVPLLIMHTN</sequence>
<feature type="domain" description="UspA" evidence="2">
    <location>
        <begin position="1"/>
        <end position="146"/>
    </location>
</feature>
<dbReference type="EMBL" id="LQRT01000024">
    <property type="protein sequence ID" value="KZS40016.1"/>
    <property type="molecule type" value="Genomic_DNA"/>
</dbReference>
<comment type="similarity">
    <text evidence="1">Belongs to the universal stress protein A family.</text>
</comment>
<dbReference type="CDD" id="cd00293">
    <property type="entry name" value="USP-like"/>
    <property type="match status" value="1"/>
</dbReference>
<dbReference type="InterPro" id="IPR006015">
    <property type="entry name" value="Universal_stress_UspA"/>
</dbReference>
<dbReference type="AlphaFoldDB" id="A0A162F9S6"/>
<accession>A0A162F9S6</accession>